<keyword evidence="2 5" id="KW-0547">Nucleotide-binding</keyword>
<evidence type="ECO:0000256" key="2">
    <source>
        <dbReference type="ARBA" id="ARBA00022741"/>
    </source>
</evidence>
<proteinExistence type="inferred from homology"/>
<evidence type="ECO:0000313" key="7">
    <source>
        <dbReference type="EMBL" id="QCI24855.1"/>
    </source>
</evidence>
<evidence type="ECO:0000256" key="1">
    <source>
        <dbReference type="ARBA" id="ARBA00009018"/>
    </source>
</evidence>
<evidence type="ECO:0000256" key="5">
    <source>
        <dbReference type="HAMAP-Rule" id="MF_00376"/>
    </source>
</evidence>
<dbReference type="Pfam" id="PF01121">
    <property type="entry name" value="CoaE"/>
    <property type="match status" value="1"/>
</dbReference>
<dbReference type="UniPathway" id="UPA00241">
    <property type="reaction ID" value="UER00356"/>
</dbReference>
<comment type="catalytic activity">
    <reaction evidence="5">
        <text>3'-dephospho-CoA + ATP = ADP + CoA + H(+)</text>
        <dbReference type="Rhea" id="RHEA:18245"/>
        <dbReference type="ChEBI" id="CHEBI:15378"/>
        <dbReference type="ChEBI" id="CHEBI:30616"/>
        <dbReference type="ChEBI" id="CHEBI:57287"/>
        <dbReference type="ChEBI" id="CHEBI:57328"/>
        <dbReference type="ChEBI" id="CHEBI:456216"/>
        <dbReference type="EC" id="2.7.1.24"/>
    </reaction>
</comment>
<dbReference type="GO" id="GO:0005524">
    <property type="term" value="F:ATP binding"/>
    <property type="evidence" value="ECO:0007669"/>
    <property type="project" value="UniProtKB-UniRule"/>
</dbReference>
<keyword evidence="4 5" id="KW-0173">Coenzyme A biosynthesis</keyword>
<comment type="pathway">
    <text evidence="5">Cofactor biosynthesis; coenzyme A biosynthesis; CoA from (R)-pantothenate: step 5/5.</text>
</comment>
<dbReference type="GO" id="GO:0004140">
    <property type="term" value="F:dephospho-CoA kinase activity"/>
    <property type="evidence" value="ECO:0007669"/>
    <property type="project" value="UniProtKB-UniRule"/>
</dbReference>
<dbReference type="OrthoDB" id="9812943at2"/>
<gene>
    <name evidence="5" type="primary">coaE</name>
    <name evidence="7" type="ORF">D9V76_01060</name>
</gene>
<dbReference type="EC" id="2.7.1.24" evidence="5 6"/>
<evidence type="ECO:0000256" key="3">
    <source>
        <dbReference type="ARBA" id="ARBA00022840"/>
    </source>
</evidence>
<evidence type="ECO:0000256" key="4">
    <source>
        <dbReference type="ARBA" id="ARBA00022993"/>
    </source>
</evidence>
<comment type="similarity">
    <text evidence="1 5">Belongs to the CoaE family.</text>
</comment>
<keyword evidence="3 5" id="KW-0067">ATP-binding</keyword>
<keyword evidence="5" id="KW-0963">Cytoplasm</keyword>
<dbReference type="Gene3D" id="3.40.50.300">
    <property type="entry name" value="P-loop containing nucleotide triphosphate hydrolases"/>
    <property type="match status" value="1"/>
</dbReference>
<dbReference type="NCBIfam" id="TIGR00152">
    <property type="entry name" value="dephospho-CoA kinase"/>
    <property type="match status" value="1"/>
</dbReference>
<dbReference type="PANTHER" id="PTHR10695:SF46">
    <property type="entry name" value="BIFUNCTIONAL COENZYME A SYNTHASE-RELATED"/>
    <property type="match status" value="1"/>
</dbReference>
<sequence length="215" mass="25447">MTYIVALTGGICSGKTTVSDSFKKIGINIIDTDVIGRKTIEKNKEVSRSIKKKFGKKILNQDNSINRFLLRKHIFNDKKSRLWLENILHPIILKESKKKIELIKSTWCLWVVPLLFEKKIEKKASRILLIDTPVRIQIKRIIKRDKINIYEAKKIISSQISRKKRIFLSDDIILNKNQNIEKLNLYTYYLNNFYVYLSKKNNQKNIKKNNLTKFY</sequence>
<evidence type="ECO:0000313" key="8">
    <source>
        <dbReference type="Proteomes" id="UP000298688"/>
    </source>
</evidence>
<name>A0A4D6YJR1_BUCRP</name>
<comment type="subcellular location">
    <subcellularLocation>
        <location evidence="5">Cytoplasm</location>
    </subcellularLocation>
</comment>
<evidence type="ECO:0000256" key="6">
    <source>
        <dbReference type="NCBIfam" id="TIGR00152"/>
    </source>
</evidence>
<reference evidence="7 8" key="2">
    <citation type="submission" date="2019-05" db="EMBL/GenBank/DDBJ databases">
        <title>Genome evolution of the obligate endosymbiont Buchnera aphidicola.</title>
        <authorList>
            <person name="Moran N.A."/>
        </authorList>
    </citation>
    <scope>NUCLEOTIDE SEQUENCE [LARGE SCALE GENOMIC DNA]</scope>
    <source>
        <strain evidence="7 8">Rpa</strain>
    </source>
</reference>
<dbReference type="PANTHER" id="PTHR10695">
    <property type="entry name" value="DEPHOSPHO-COA KINASE-RELATED"/>
    <property type="match status" value="1"/>
</dbReference>
<dbReference type="RefSeq" id="WP_158337010.1">
    <property type="nucleotide sequence ID" value="NZ_CP034858.1"/>
</dbReference>
<dbReference type="GO" id="GO:0015937">
    <property type="term" value="P:coenzyme A biosynthetic process"/>
    <property type="evidence" value="ECO:0007669"/>
    <property type="project" value="UniProtKB-UniRule"/>
</dbReference>
<dbReference type="SUPFAM" id="SSF52540">
    <property type="entry name" value="P-loop containing nucleoside triphosphate hydrolases"/>
    <property type="match status" value="1"/>
</dbReference>
<dbReference type="EMBL" id="CP034858">
    <property type="protein sequence ID" value="QCI24855.1"/>
    <property type="molecule type" value="Genomic_DNA"/>
</dbReference>
<dbReference type="AlphaFoldDB" id="A0A4D6YJR1"/>
<reference evidence="7 8" key="1">
    <citation type="submission" date="2018-12" db="EMBL/GenBank/DDBJ databases">
        <authorList>
            <person name="Chong R.A."/>
        </authorList>
    </citation>
    <scope>NUCLEOTIDE SEQUENCE [LARGE SCALE GENOMIC DNA]</scope>
    <source>
        <strain evidence="7 8">Rpa</strain>
    </source>
</reference>
<dbReference type="InterPro" id="IPR027417">
    <property type="entry name" value="P-loop_NTPase"/>
</dbReference>
<dbReference type="CDD" id="cd02022">
    <property type="entry name" value="DPCK"/>
    <property type="match status" value="1"/>
</dbReference>
<dbReference type="InterPro" id="IPR001977">
    <property type="entry name" value="Depp_CoAkinase"/>
</dbReference>
<dbReference type="GO" id="GO:0005737">
    <property type="term" value="C:cytoplasm"/>
    <property type="evidence" value="ECO:0007669"/>
    <property type="project" value="UniProtKB-SubCell"/>
</dbReference>
<dbReference type="PROSITE" id="PS51219">
    <property type="entry name" value="DPCK"/>
    <property type="match status" value="1"/>
</dbReference>
<comment type="function">
    <text evidence="5">Catalyzes the phosphorylation of the 3'-hydroxyl group of dephosphocoenzyme A to form coenzyme A.</text>
</comment>
<accession>A0A4D6YJR1</accession>
<feature type="binding site" evidence="5">
    <location>
        <begin position="12"/>
        <end position="17"/>
    </location>
    <ligand>
        <name>ATP</name>
        <dbReference type="ChEBI" id="CHEBI:30616"/>
    </ligand>
</feature>
<dbReference type="HAMAP" id="MF_00376">
    <property type="entry name" value="Dephospho_CoA_kinase"/>
    <property type="match status" value="1"/>
</dbReference>
<keyword evidence="5 7" id="KW-0418">Kinase</keyword>
<protein>
    <recommendedName>
        <fullName evidence="5 6">Dephospho-CoA kinase</fullName>
        <ecNumber evidence="5 6">2.7.1.24</ecNumber>
    </recommendedName>
    <alternativeName>
        <fullName evidence="5">Dephosphocoenzyme A kinase</fullName>
    </alternativeName>
</protein>
<keyword evidence="5 7" id="KW-0808">Transferase</keyword>
<dbReference type="Proteomes" id="UP000298688">
    <property type="component" value="Chromosome"/>
</dbReference>
<organism evidence="7 8">
    <name type="scientific">Buchnera aphidicola subsp. Rhopalosiphum padi</name>
    <dbReference type="NCBI Taxonomy" id="98793"/>
    <lineage>
        <taxon>Bacteria</taxon>
        <taxon>Pseudomonadati</taxon>
        <taxon>Pseudomonadota</taxon>
        <taxon>Gammaproteobacteria</taxon>
        <taxon>Enterobacterales</taxon>
        <taxon>Erwiniaceae</taxon>
        <taxon>Buchnera</taxon>
    </lineage>
</organism>